<dbReference type="EMBL" id="JAQQWP010000004">
    <property type="protein sequence ID" value="KAK8120778.1"/>
    <property type="molecule type" value="Genomic_DNA"/>
</dbReference>
<keyword evidence="3" id="KW-1185">Reference proteome</keyword>
<proteinExistence type="predicted"/>
<dbReference type="PANTHER" id="PTHR36205:SF2">
    <property type="entry name" value="MAJOR FACILITATOR SUPERFAMILY TRANSPORTER"/>
    <property type="match status" value="1"/>
</dbReference>
<evidence type="ECO:0000256" key="1">
    <source>
        <dbReference type="SAM" id="MobiDB-lite"/>
    </source>
</evidence>
<sequence length="770" mass="87906">MLALPRRLRSRPTRFLAFALVAITLFLVLSRGTVREYGASRWPAELRKQKGAESAAQAGGGARPPWQTEIESTAKFEAVEPQEPMGPSDQDEEPPKSLEDQEREAREEAERTKRAEFEAEFHALESKEGAFAIYGNTLSTLTNKTAERKPAHEAALSPAAPAQGISQKPYIFNPYPEYNGKDWIASKKAKFMQCDGPDGALLDDVKVFKGTPRNFPNARFGSYDVLDIDGDVCFERETRLGPYGLLQDATHKRTAAQWDAINWGQLQEKCVRKNKARFHMQGKPNLYIDSAYGPLDAPTMSELRRSRRPSILEDARKHNHRHRSITEEEEAGEDTGKHDKRRGSTTEKESGEKPVKEQRTALLIRTYTGKVYSENDKHILRSLVSELSLRTGGQYQVFLLVQVKDNDLPIWEKYEAYRSVVLNSVPLEFADMTILWDDQVVRSMYPKLGHDQSNVDIAQWLSVQRFAQEYPEFDYVWNWELDSRVTGHHYDFLEKLSSFARKQPRRGLWERSERFYMPEFHGDYDTDFRKEVESHAVNGSVWGPPSVPFIKPVGPKPPVKIPEDDDYEWGVGEEADVITLAPIFDPVGSGWINWDFVWGYSDDTHPSVDVPRRVTIITQSRVSKRLLDIMHVENQRGNHVFSEMSPQTVALLHGFKAVYAPMPVFFDRAWPIKSLARWFNGGPNGDSGGFASAQAWGHEGRYSGSTWYYRANPPQRLYLNWMGWEDTGIGGPEWEKTHGRPCLPAMIMHPIKDVEETEPGYATESWLPYD</sequence>
<organism evidence="2 3">
    <name type="scientific">Apiospora kogelbergensis</name>
    <dbReference type="NCBI Taxonomy" id="1337665"/>
    <lineage>
        <taxon>Eukaryota</taxon>
        <taxon>Fungi</taxon>
        <taxon>Dikarya</taxon>
        <taxon>Ascomycota</taxon>
        <taxon>Pezizomycotina</taxon>
        <taxon>Sordariomycetes</taxon>
        <taxon>Xylariomycetidae</taxon>
        <taxon>Amphisphaeriales</taxon>
        <taxon>Apiosporaceae</taxon>
        <taxon>Apiospora</taxon>
    </lineage>
</organism>
<reference evidence="2 3" key="1">
    <citation type="submission" date="2023-01" db="EMBL/GenBank/DDBJ databases">
        <title>Analysis of 21 Apiospora genomes using comparative genomics revels a genus with tremendous synthesis potential of carbohydrate active enzymes and secondary metabolites.</title>
        <authorList>
            <person name="Sorensen T."/>
        </authorList>
    </citation>
    <scope>NUCLEOTIDE SEQUENCE [LARGE SCALE GENOMIC DNA]</scope>
    <source>
        <strain evidence="2 3">CBS 117206</strain>
    </source>
</reference>
<feature type="region of interest" description="Disordered" evidence="1">
    <location>
        <begin position="50"/>
        <end position="69"/>
    </location>
</feature>
<dbReference type="PANTHER" id="PTHR36205">
    <property type="entry name" value="CHROMOSOME 19, WHOLE GENOME SHOTGUN SEQUENCE"/>
    <property type="match status" value="1"/>
</dbReference>
<evidence type="ECO:0000313" key="2">
    <source>
        <dbReference type="EMBL" id="KAK8120778.1"/>
    </source>
</evidence>
<comment type="caution">
    <text evidence="2">The sequence shown here is derived from an EMBL/GenBank/DDBJ whole genome shotgun (WGS) entry which is preliminary data.</text>
</comment>
<feature type="region of interest" description="Disordered" evidence="1">
    <location>
        <begin position="80"/>
        <end position="113"/>
    </location>
</feature>
<protein>
    <recommendedName>
        <fullName evidence="4">Major facilitator superfamily transporter</fullName>
    </recommendedName>
</protein>
<dbReference type="Pfam" id="PF11885">
    <property type="entry name" value="DUF3405"/>
    <property type="match status" value="1"/>
</dbReference>
<feature type="compositionally biased region" description="Basic and acidic residues" evidence="1">
    <location>
        <begin position="334"/>
        <end position="359"/>
    </location>
</feature>
<feature type="region of interest" description="Disordered" evidence="1">
    <location>
        <begin position="305"/>
        <end position="359"/>
    </location>
</feature>
<dbReference type="Proteomes" id="UP001392437">
    <property type="component" value="Unassembled WGS sequence"/>
</dbReference>
<evidence type="ECO:0000313" key="3">
    <source>
        <dbReference type="Proteomes" id="UP001392437"/>
    </source>
</evidence>
<accession>A0AAW0R0M5</accession>
<evidence type="ECO:0008006" key="4">
    <source>
        <dbReference type="Google" id="ProtNLM"/>
    </source>
</evidence>
<feature type="compositionally biased region" description="Basic and acidic residues" evidence="1">
    <location>
        <begin position="93"/>
        <end position="113"/>
    </location>
</feature>
<dbReference type="InterPro" id="IPR021822">
    <property type="entry name" value="DUF3405"/>
</dbReference>
<gene>
    <name evidence="2" type="ORF">PG999_004898</name>
</gene>
<name>A0AAW0R0M5_9PEZI</name>
<dbReference type="AlphaFoldDB" id="A0AAW0R0M5"/>